<name>A0A0D1JBU9_9LACO</name>
<dbReference type="Proteomes" id="UP000032287">
    <property type="component" value="Unassembled WGS sequence"/>
</dbReference>
<proteinExistence type="inferred from homology"/>
<keyword evidence="4 7" id="KW-0289">Folate biosynthesis</keyword>
<dbReference type="PATRIC" id="fig|137591.25.peg.2279"/>
<evidence type="ECO:0000256" key="7">
    <source>
        <dbReference type="RuleBase" id="RU362079"/>
    </source>
</evidence>
<comment type="similarity">
    <text evidence="3 7">Belongs to the DHNA family.</text>
</comment>
<dbReference type="SMART" id="SM00905">
    <property type="entry name" value="FolB"/>
    <property type="match status" value="1"/>
</dbReference>
<evidence type="ECO:0000313" key="9">
    <source>
        <dbReference type="EMBL" id="KIU19038.1"/>
    </source>
</evidence>
<comment type="catalytic activity">
    <reaction evidence="1 7">
        <text>7,8-dihydroneopterin = 6-hydroxymethyl-7,8-dihydropterin + glycolaldehyde</text>
        <dbReference type="Rhea" id="RHEA:10540"/>
        <dbReference type="ChEBI" id="CHEBI:17001"/>
        <dbReference type="ChEBI" id="CHEBI:17071"/>
        <dbReference type="ChEBI" id="CHEBI:44841"/>
        <dbReference type="EC" id="4.1.2.25"/>
    </reaction>
</comment>
<evidence type="ECO:0000259" key="8">
    <source>
        <dbReference type="SMART" id="SM00905"/>
    </source>
</evidence>
<comment type="pathway">
    <text evidence="2 7">Cofactor biosynthesis; tetrahydrofolate biosynthesis; 2-amino-4-hydroxy-6-hydroxymethyl-7,8-dihydropteridine diphosphate from 7,8-dihydroneopterin triphosphate: step 3/4.</text>
</comment>
<dbReference type="eggNOG" id="COG1539">
    <property type="taxonomic scope" value="Bacteria"/>
</dbReference>
<dbReference type="GO" id="GO:0004150">
    <property type="term" value="F:dihydroneopterin aldolase activity"/>
    <property type="evidence" value="ECO:0007669"/>
    <property type="project" value="UniProtKB-UniRule"/>
</dbReference>
<organism evidence="9 10">
    <name type="scientific">Weissella cibaria</name>
    <dbReference type="NCBI Taxonomy" id="137591"/>
    <lineage>
        <taxon>Bacteria</taxon>
        <taxon>Bacillati</taxon>
        <taxon>Bacillota</taxon>
        <taxon>Bacilli</taxon>
        <taxon>Lactobacillales</taxon>
        <taxon>Lactobacillaceae</taxon>
        <taxon>Weissella</taxon>
    </lineage>
</organism>
<dbReference type="InterPro" id="IPR006157">
    <property type="entry name" value="FolB_dom"/>
</dbReference>
<dbReference type="InterPro" id="IPR006156">
    <property type="entry name" value="Dihydroneopterin_aldolase"/>
</dbReference>
<dbReference type="PANTHER" id="PTHR42844:SF1">
    <property type="entry name" value="DIHYDRONEOPTERIN ALDOLASE 1-RELATED"/>
    <property type="match status" value="1"/>
</dbReference>
<dbReference type="STRING" id="137591.AO080_11175"/>
<gene>
    <name evidence="9" type="primary">folB</name>
    <name evidence="9" type="ORF">QX99_02324</name>
</gene>
<dbReference type="SUPFAM" id="SSF55620">
    <property type="entry name" value="Tetrahydrobiopterin biosynthesis enzymes-like"/>
    <property type="match status" value="1"/>
</dbReference>
<sequence>MGKIKLPNMRFYTFNGVHAEEKRLGQQLSADVVVHYPIERLVQGDDLATTISYSAVYRTVERVVTTNQFDLIESVALLVMRTLQTEFPQATQVDVAVTKHALPVPGIYDPFTVSVSTAEE</sequence>
<evidence type="ECO:0000256" key="2">
    <source>
        <dbReference type="ARBA" id="ARBA00005013"/>
    </source>
</evidence>
<keyword evidence="5 7" id="KW-0456">Lyase</keyword>
<evidence type="ECO:0000256" key="4">
    <source>
        <dbReference type="ARBA" id="ARBA00022909"/>
    </source>
</evidence>
<evidence type="ECO:0000256" key="5">
    <source>
        <dbReference type="ARBA" id="ARBA00023239"/>
    </source>
</evidence>
<comment type="caution">
    <text evidence="9">The sequence shown here is derived from an EMBL/GenBank/DDBJ whole genome shotgun (WGS) entry which is preliminary data.</text>
</comment>
<dbReference type="Gene3D" id="3.30.1130.10">
    <property type="match status" value="1"/>
</dbReference>
<evidence type="ECO:0000313" key="10">
    <source>
        <dbReference type="Proteomes" id="UP000032287"/>
    </source>
</evidence>
<dbReference type="AlphaFoldDB" id="A0A0D1JBU9"/>
<dbReference type="UniPathway" id="UPA00077">
    <property type="reaction ID" value="UER00154"/>
</dbReference>
<accession>A0A0D1JBU9</accession>
<comment type="function">
    <text evidence="6 7">Catalyzes the conversion of 7,8-dihydroneopterin to 6-hydroxymethyl-7,8-dihydropterin.</text>
</comment>
<dbReference type="GO" id="GO:0046656">
    <property type="term" value="P:folic acid biosynthetic process"/>
    <property type="evidence" value="ECO:0007669"/>
    <property type="project" value="UniProtKB-UniRule"/>
</dbReference>
<dbReference type="NCBIfam" id="TIGR00525">
    <property type="entry name" value="folB"/>
    <property type="match status" value="1"/>
</dbReference>
<dbReference type="EC" id="4.1.2.25" evidence="7"/>
<keyword evidence="10" id="KW-1185">Reference proteome</keyword>
<dbReference type="InterPro" id="IPR043133">
    <property type="entry name" value="GTP-CH-I_C/QueF"/>
</dbReference>
<evidence type="ECO:0000256" key="6">
    <source>
        <dbReference type="ARBA" id="ARBA00037702"/>
    </source>
</evidence>
<dbReference type="GO" id="GO:0005737">
    <property type="term" value="C:cytoplasm"/>
    <property type="evidence" value="ECO:0007669"/>
    <property type="project" value="TreeGrafter"/>
</dbReference>
<evidence type="ECO:0000256" key="3">
    <source>
        <dbReference type="ARBA" id="ARBA00005708"/>
    </source>
</evidence>
<dbReference type="PANTHER" id="PTHR42844">
    <property type="entry name" value="DIHYDRONEOPTERIN ALDOLASE 1-RELATED"/>
    <property type="match status" value="1"/>
</dbReference>
<dbReference type="EMBL" id="JWHU01000043">
    <property type="protein sequence ID" value="KIU19038.1"/>
    <property type="molecule type" value="Genomic_DNA"/>
</dbReference>
<feature type="domain" description="Dihydroneopterin aldolase/epimerase" evidence="8">
    <location>
        <begin position="4"/>
        <end position="117"/>
    </location>
</feature>
<dbReference type="NCBIfam" id="TIGR00526">
    <property type="entry name" value="folB_dom"/>
    <property type="match status" value="1"/>
</dbReference>
<evidence type="ECO:0000256" key="1">
    <source>
        <dbReference type="ARBA" id="ARBA00001353"/>
    </source>
</evidence>
<dbReference type="GO" id="GO:0046654">
    <property type="term" value="P:tetrahydrofolate biosynthetic process"/>
    <property type="evidence" value="ECO:0007669"/>
    <property type="project" value="UniProtKB-UniRule"/>
</dbReference>
<protein>
    <recommendedName>
        <fullName evidence="7">7,8-dihydroneopterin aldolase</fullName>
        <ecNumber evidence="7">4.1.2.25</ecNumber>
    </recommendedName>
</protein>
<dbReference type="Pfam" id="PF02152">
    <property type="entry name" value="FolB"/>
    <property type="match status" value="1"/>
</dbReference>
<reference evidence="9 10" key="1">
    <citation type="journal article" date="2015" name="Microbiology (Mosc.)">
        <title>Genomics of the Weissella cibaria species with an examination of its metabolic traits.</title>
        <authorList>
            <person name="Lynch K.M."/>
            <person name="Lucid A."/>
            <person name="Arendt E.K."/>
            <person name="Sleator R.D."/>
            <person name="Lucey B."/>
            <person name="Coffey A."/>
        </authorList>
    </citation>
    <scope>NUCLEOTIDE SEQUENCE [LARGE SCALE GENOMIC DNA]</scope>
    <source>
        <strain evidence="9 10">MG1</strain>
    </source>
</reference>